<dbReference type="OrthoDB" id="9781560at2"/>
<dbReference type="RefSeq" id="WP_093030916.1">
    <property type="nucleotide sequence ID" value="NZ_FNNZ01000008.1"/>
</dbReference>
<dbReference type="AlphaFoldDB" id="A0A1H2W2R6"/>
<gene>
    <name evidence="1" type="ORF">SAMN05421783_10817</name>
</gene>
<dbReference type="EMBL" id="FNNZ01000008">
    <property type="protein sequence ID" value="SDW74863.1"/>
    <property type="molecule type" value="Genomic_DNA"/>
</dbReference>
<protein>
    <submittedName>
        <fullName evidence="1">CRISPR-associated protein Cst2</fullName>
    </submittedName>
</protein>
<dbReference type="STRING" id="1058.SAMN05421783_10817"/>
<keyword evidence="2" id="KW-1185">Reference proteome</keyword>
<reference evidence="2" key="1">
    <citation type="submission" date="2016-10" db="EMBL/GenBank/DDBJ databases">
        <authorList>
            <person name="Varghese N."/>
            <person name="Submissions S."/>
        </authorList>
    </citation>
    <scope>NUCLEOTIDE SEQUENCE [LARGE SCALE GENOMIC DNA]</scope>
    <source>
        <strain evidence="2">DSM 217</strain>
    </source>
</reference>
<evidence type="ECO:0000313" key="1">
    <source>
        <dbReference type="EMBL" id="SDW74863.1"/>
    </source>
</evidence>
<accession>A0A1H2W2R6</accession>
<organism evidence="1 2">
    <name type="scientific">Thiocapsa roseopersicina</name>
    <dbReference type="NCBI Taxonomy" id="1058"/>
    <lineage>
        <taxon>Bacteria</taxon>
        <taxon>Pseudomonadati</taxon>
        <taxon>Pseudomonadota</taxon>
        <taxon>Gammaproteobacteria</taxon>
        <taxon>Chromatiales</taxon>
        <taxon>Chromatiaceae</taxon>
        <taxon>Thiocapsa</taxon>
    </lineage>
</organism>
<name>A0A1H2W2R6_THIRO</name>
<evidence type="ECO:0000313" key="2">
    <source>
        <dbReference type="Proteomes" id="UP000198816"/>
    </source>
</evidence>
<dbReference type="Proteomes" id="UP000198816">
    <property type="component" value="Unassembled WGS sequence"/>
</dbReference>
<sequence>MNLFATVLTYTAPSANYRGESAENRAVIQKITKDRFEHAIISPEAIRNAIRESLRHLGLPSNRERLGDEDQLSVKFADYPDHDRYADDFFMGWLVAAGGKDRKRILEELAKAGRDPARFQFRRDSILRMNMAVSLEPYRHDSVFTQSPAQVDSPWKNADSSQLLHRETAYTAFQYPFALNLEDCRGKGDWTRVLLRAIGELNDVAGNHARSYFEMAPASIVVRLTQQLVAGYDTYGFRISEGRHQLPEIVEGIRHRDYPGAEFFLGGQLVKEMDEATAADLSDKGVTLDRNPQRLLMTVADRAGFHATAQ</sequence>
<proteinExistence type="predicted"/>